<feature type="transmembrane region" description="Helical" evidence="1">
    <location>
        <begin position="30"/>
        <end position="51"/>
    </location>
</feature>
<sequence>MTGWATLLVGYATVLLGALPDRELPLKHDLPWFLAATGLCGLGWILASVLVRAQRRARLRKKTWRRRYEPWPEPRGSHALSWALGLGIALASAAALTQGVGPDGADGKWLSEVTRAGGHTQQLRVAKVVGQPETTGSRTDDVEEFSSTIVVTVPFDSGPRQVAVEGVRTQGELEQGRSIELLYAPSRPDLGVRPPVDKDISSTVGRLIALPVIWILTLTAGLSSAVAMHRREAAVARARRFEPWVHLPAALLLLCGALLVLPLLTGFPDTGTGWSLAIGSAATPWLALAWVARTS</sequence>
<dbReference type="EMBL" id="BAAABX010000023">
    <property type="protein sequence ID" value="GAA0400367.1"/>
    <property type="molecule type" value="Genomic_DNA"/>
</dbReference>
<feature type="transmembrane region" description="Helical" evidence="1">
    <location>
        <begin position="249"/>
        <end position="267"/>
    </location>
</feature>
<feature type="transmembrane region" description="Helical" evidence="1">
    <location>
        <begin position="207"/>
        <end position="228"/>
    </location>
</feature>
<keyword evidence="1" id="KW-0812">Transmembrane</keyword>
<evidence type="ECO:0008006" key="4">
    <source>
        <dbReference type="Google" id="ProtNLM"/>
    </source>
</evidence>
<feature type="transmembrane region" description="Helical" evidence="1">
    <location>
        <begin position="79"/>
        <end position="100"/>
    </location>
</feature>
<protein>
    <recommendedName>
        <fullName evidence="4">DUF3592 domain-containing protein</fullName>
    </recommendedName>
</protein>
<evidence type="ECO:0000313" key="3">
    <source>
        <dbReference type="Proteomes" id="UP001500879"/>
    </source>
</evidence>
<comment type="caution">
    <text evidence="2">The sequence shown here is derived from an EMBL/GenBank/DDBJ whole genome shotgun (WGS) entry which is preliminary data.</text>
</comment>
<organism evidence="2 3">
    <name type="scientific">Streptomyces luteireticuli</name>
    <dbReference type="NCBI Taxonomy" id="173858"/>
    <lineage>
        <taxon>Bacteria</taxon>
        <taxon>Bacillati</taxon>
        <taxon>Actinomycetota</taxon>
        <taxon>Actinomycetes</taxon>
        <taxon>Kitasatosporales</taxon>
        <taxon>Streptomycetaceae</taxon>
        <taxon>Streptomyces</taxon>
    </lineage>
</organism>
<accession>A0ABN0YM16</accession>
<proteinExistence type="predicted"/>
<evidence type="ECO:0000313" key="2">
    <source>
        <dbReference type="EMBL" id="GAA0400367.1"/>
    </source>
</evidence>
<name>A0ABN0YM16_9ACTN</name>
<feature type="transmembrane region" description="Helical" evidence="1">
    <location>
        <begin position="273"/>
        <end position="292"/>
    </location>
</feature>
<keyword evidence="3" id="KW-1185">Reference proteome</keyword>
<keyword evidence="1" id="KW-0472">Membrane</keyword>
<gene>
    <name evidence="2" type="ORF">GCM10010357_21770</name>
</gene>
<reference evidence="2 3" key="1">
    <citation type="journal article" date="2019" name="Int. J. Syst. Evol. Microbiol.">
        <title>The Global Catalogue of Microorganisms (GCM) 10K type strain sequencing project: providing services to taxonomists for standard genome sequencing and annotation.</title>
        <authorList>
            <consortium name="The Broad Institute Genomics Platform"/>
            <consortium name="The Broad Institute Genome Sequencing Center for Infectious Disease"/>
            <person name="Wu L."/>
            <person name="Ma J."/>
        </authorList>
    </citation>
    <scope>NUCLEOTIDE SEQUENCE [LARGE SCALE GENOMIC DNA]</scope>
    <source>
        <strain evidence="2 3">JCM 4788</strain>
    </source>
</reference>
<evidence type="ECO:0000256" key="1">
    <source>
        <dbReference type="SAM" id="Phobius"/>
    </source>
</evidence>
<dbReference type="Proteomes" id="UP001500879">
    <property type="component" value="Unassembled WGS sequence"/>
</dbReference>
<keyword evidence="1" id="KW-1133">Transmembrane helix</keyword>